<dbReference type="AlphaFoldDB" id="A0A1Y2SHL2"/>
<dbReference type="EMBL" id="MUBJ01000004">
    <property type="protein sequence ID" value="OTA17371.1"/>
    <property type="molecule type" value="Genomic_DNA"/>
</dbReference>
<gene>
    <name evidence="1" type="ORF">Xvie_01223</name>
</gene>
<evidence type="ECO:0000313" key="1">
    <source>
        <dbReference type="EMBL" id="OTA17371.1"/>
    </source>
</evidence>
<evidence type="ECO:0000313" key="2">
    <source>
        <dbReference type="Proteomes" id="UP000194350"/>
    </source>
</evidence>
<sequence>MNRIDIYIEMLRFALPHIRNVQTLDPSFFK</sequence>
<name>A0A1Y2SHL2_9GAMM</name>
<comment type="caution">
    <text evidence="1">The sequence shown here is derived from an EMBL/GenBank/DDBJ whole genome shotgun (WGS) entry which is preliminary data.</text>
</comment>
<protein>
    <submittedName>
        <fullName evidence="1">Uncharacterized protein</fullName>
    </submittedName>
</protein>
<reference evidence="1 2" key="1">
    <citation type="submission" date="2016-10" db="EMBL/GenBank/DDBJ databases">
        <title>Systematic genetic and metabolomic analysis of Xenorhabdus and Photorhabdus spp., highlights the requirements for a dual symbiotic and pathogenic life style.</title>
        <authorList>
            <person name="Tobias N.J."/>
            <person name="Wolff H."/>
            <person name="Djahanschiri B."/>
            <person name="Pidot S.J."/>
            <person name="Stinear T.P."/>
            <person name="Ebersberger I."/>
            <person name="Bode H.B."/>
        </authorList>
    </citation>
    <scope>NUCLEOTIDE SEQUENCE [LARGE SCALE GENOMIC DNA]</scope>
    <source>
        <strain evidence="1 2">DSM 22392</strain>
    </source>
</reference>
<proteinExistence type="predicted"/>
<dbReference type="Proteomes" id="UP000194350">
    <property type="component" value="Unassembled WGS sequence"/>
</dbReference>
<keyword evidence="2" id="KW-1185">Reference proteome</keyword>
<accession>A0A1Y2SHL2</accession>
<organism evidence="1 2">
    <name type="scientific">Xenorhabdus vietnamensis</name>
    <dbReference type="NCBI Taxonomy" id="351656"/>
    <lineage>
        <taxon>Bacteria</taxon>
        <taxon>Pseudomonadati</taxon>
        <taxon>Pseudomonadota</taxon>
        <taxon>Gammaproteobacteria</taxon>
        <taxon>Enterobacterales</taxon>
        <taxon>Morganellaceae</taxon>
        <taxon>Xenorhabdus</taxon>
    </lineage>
</organism>